<organism evidence="4 5">
    <name type="scientific">Trypanosoma theileri</name>
    <dbReference type="NCBI Taxonomy" id="67003"/>
    <lineage>
        <taxon>Eukaryota</taxon>
        <taxon>Discoba</taxon>
        <taxon>Euglenozoa</taxon>
        <taxon>Kinetoplastea</taxon>
        <taxon>Metakinetoplastina</taxon>
        <taxon>Trypanosomatida</taxon>
        <taxon>Trypanosomatidae</taxon>
        <taxon>Trypanosoma</taxon>
    </lineage>
</organism>
<dbReference type="STRING" id="67003.A0A1X0P802"/>
<dbReference type="InterPro" id="IPR019734">
    <property type="entry name" value="TPR_rpt"/>
</dbReference>
<keyword evidence="4" id="KW-0808">Transferase</keyword>
<dbReference type="Gene3D" id="1.25.40.1010">
    <property type="match status" value="1"/>
</dbReference>
<dbReference type="PROSITE" id="PS50293">
    <property type="entry name" value="TPR_REGION"/>
    <property type="match status" value="1"/>
</dbReference>
<dbReference type="InterPro" id="IPR021183">
    <property type="entry name" value="NatA_aux_su"/>
</dbReference>
<dbReference type="Pfam" id="PF12569">
    <property type="entry name" value="NatA_aux_su"/>
    <property type="match status" value="1"/>
</dbReference>
<dbReference type="RefSeq" id="XP_028887143.1">
    <property type="nucleotide sequence ID" value="XM_029021721.1"/>
</dbReference>
<dbReference type="GO" id="GO:0016740">
    <property type="term" value="F:transferase activity"/>
    <property type="evidence" value="ECO:0007669"/>
    <property type="project" value="UniProtKB-KW"/>
</dbReference>
<keyword evidence="5" id="KW-1185">Reference proteome</keyword>
<dbReference type="PANTHER" id="PTHR22767">
    <property type="entry name" value="N-TERMINAL ACETYLTRANSFERASE-RELATED"/>
    <property type="match status" value="1"/>
</dbReference>
<keyword evidence="1" id="KW-0677">Repeat</keyword>
<dbReference type="FunFam" id="1.25.40.1040:FF:000009">
    <property type="entry name" value="N-acetyltransferase subunit Nat1"/>
    <property type="match status" value="1"/>
</dbReference>
<evidence type="ECO:0000313" key="5">
    <source>
        <dbReference type="Proteomes" id="UP000192257"/>
    </source>
</evidence>
<proteinExistence type="predicted"/>
<dbReference type="OrthoDB" id="10263032at2759"/>
<dbReference type="PROSITE" id="PS50005">
    <property type="entry name" value="TPR"/>
    <property type="match status" value="1"/>
</dbReference>
<keyword evidence="2 3" id="KW-0802">TPR repeat</keyword>
<evidence type="ECO:0000256" key="1">
    <source>
        <dbReference type="ARBA" id="ARBA00022737"/>
    </source>
</evidence>
<evidence type="ECO:0000256" key="3">
    <source>
        <dbReference type="PROSITE-ProRule" id="PRU00339"/>
    </source>
</evidence>
<dbReference type="Pfam" id="PF07719">
    <property type="entry name" value="TPR_2"/>
    <property type="match status" value="1"/>
</dbReference>
<evidence type="ECO:0000313" key="4">
    <source>
        <dbReference type="EMBL" id="ORC93077.1"/>
    </source>
</evidence>
<comment type="caution">
    <text evidence="4">The sequence shown here is derived from an EMBL/GenBank/DDBJ whole genome shotgun (WGS) entry which is preliminary data.</text>
</comment>
<dbReference type="GeneID" id="39981501"/>
<dbReference type="SUPFAM" id="SSF48452">
    <property type="entry name" value="TPR-like"/>
    <property type="match status" value="2"/>
</dbReference>
<dbReference type="InterPro" id="IPR011990">
    <property type="entry name" value="TPR-like_helical_dom_sf"/>
</dbReference>
<dbReference type="GO" id="GO:0005737">
    <property type="term" value="C:cytoplasm"/>
    <property type="evidence" value="ECO:0007669"/>
    <property type="project" value="TreeGrafter"/>
</dbReference>
<dbReference type="SMART" id="SM00028">
    <property type="entry name" value="TPR"/>
    <property type="match status" value="3"/>
</dbReference>
<dbReference type="Gene3D" id="1.25.40.1040">
    <property type="match status" value="1"/>
</dbReference>
<dbReference type="AlphaFoldDB" id="A0A1X0P802"/>
<protein>
    <submittedName>
        <fullName evidence="4">Putative N-acetyltransferase subunit Nat1</fullName>
    </submittedName>
</protein>
<dbReference type="EMBL" id="NBCO01000002">
    <property type="protein sequence ID" value="ORC93077.1"/>
    <property type="molecule type" value="Genomic_DNA"/>
</dbReference>
<reference evidence="4 5" key="1">
    <citation type="submission" date="2017-03" db="EMBL/GenBank/DDBJ databases">
        <title>An alternative strategy for trypanosome survival in the mammalian bloodstream revealed through genome and transcriptome analysis of the ubiquitous bovine parasite Trypanosoma (Megatrypanum) theileri.</title>
        <authorList>
            <person name="Kelly S."/>
            <person name="Ivens A."/>
            <person name="Mott A."/>
            <person name="O'Neill E."/>
            <person name="Emms D."/>
            <person name="Macleod O."/>
            <person name="Voorheis P."/>
            <person name="Matthews J."/>
            <person name="Matthews K."/>
            <person name="Carrington M."/>
        </authorList>
    </citation>
    <scope>NUCLEOTIDE SEQUENCE [LARGE SCALE GENOMIC DNA]</scope>
    <source>
        <strain evidence="4">Edinburgh</strain>
    </source>
</reference>
<dbReference type="Proteomes" id="UP000192257">
    <property type="component" value="Unassembled WGS sequence"/>
</dbReference>
<dbReference type="PIRSF" id="PIRSF000422">
    <property type="entry name" value="N-terminal-AcTrfase-A_aux_su"/>
    <property type="match status" value="1"/>
</dbReference>
<accession>A0A1X0P802</accession>
<evidence type="ECO:0000256" key="2">
    <source>
        <dbReference type="ARBA" id="ARBA00022803"/>
    </source>
</evidence>
<dbReference type="PANTHER" id="PTHR22767:SF2">
    <property type="entry name" value="N(ALPHA)-ACETYLTRANSFERASE 15_16, ISOFORM A"/>
    <property type="match status" value="1"/>
</dbReference>
<dbReference type="VEuPathDB" id="TriTrypDB:TM35_000024030"/>
<dbReference type="InterPro" id="IPR013105">
    <property type="entry name" value="TPR_2"/>
</dbReference>
<gene>
    <name evidence="4" type="ORF">TM35_000024030</name>
</gene>
<sequence length="713" mass="82919">MSTALPPAQQKLFERLGREFDSREYNKAIRTADGILALVPEHADTIAMKGLTLHNLERKEEGHTLIKKAIALHPDSPIAWHSLGMCYRSEKNYVEAMKAFKHAFSMDPSNTNILRDISPLCVQVRDWEQFVDTRRKMIALKPGVRANWIALSSGYRMMGHTKVAVALIYSMLTFMDAGDNTVEKSEVYLYCVELELANNAPSKALQLLKTHNAEIVDEYEKTFLRAKAHALLGQKSEAEKRYMDLIAQGVAEGDCIAAIAHLRKIPLDNNRRPLREKAKYLEILQQVMDICPKCDYARRSALDYVPLEEFKDRLREYASRFIIKMIPSLFSVLKSLYLDTERSQLVGEVFLEWEKEIQENNFSSFGGKSNPCYILWIWMYLATHFCRLLDFEVALSYINRAIEHTPTVELLYLIKAKIQARSGHLDEAAMSADMARRLDLQDKYLNGKAAKYFFRANRIEEAEERMQMFYKASTVQGDTYLTALESQCAWYEREIGDAFFRKGDYISALSNYLMYELHHKRNHLELLEFHNYVFRRCTMRAWFDVLARDDDLDGNKFFLKLCPRIVRTYMKIFEEGEEAVNKKHVPRPELEKCSDAEENKRLAQLRQEYYLDKIDLSEPLKKAERYLLPYLSHNANSTEAHLLAFEFFTMTRRPLLVARELLALAKLKETSTEDLISQFEQKFLSETAQNMDTRVKEIIDETLNTARAKLKEE</sequence>
<name>A0A1X0P802_9TRYP</name>
<feature type="repeat" description="TPR" evidence="3">
    <location>
        <begin position="77"/>
        <end position="110"/>
    </location>
</feature>